<comment type="subcellular location">
    <subcellularLocation>
        <location evidence="1">Cell membrane</location>
        <topology evidence="1">Multi-pass membrane protein</topology>
    </subcellularLocation>
</comment>
<feature type="transmembrane region" description="Helical" evidence="7">
    <location>
        <begin position="41"/>
        <end position="58"/>
    </location>
</feature>
<evidence type="ECO:0000256" key="7">
    <source>
        <dbReference type="SAM" id="Phobius"/>
    </source>
</evidence>
<gene>
    <name evidence="9" type="ORF">DS745_11555</name>
</gene>
<evidence type="ECO:0000256" key="1">
    <source>
        <dbReference type="ARBA" id="ARBA00004651"/>
    </source>
</evidence>
<dbReference type="PANTHER" id="PTHR47371:SF3">
    <property type="entry name" value="PHOSPHOGLYCEROL TRANSFERASE I"/>
    <property type="match status" value="1"/>
</dbReference>
<protein>
    <submittedName>
        <fullName evidence="9">LTA synthase family protein</fullName>
    </submittedName>
</protein>
<dbReference type="SUPFAM" id="SSF53649">
    <property type="entry name" value="Alkaline phosphatase-like"/>
    <property type="match status" value="1"/>
</dbReference>
<feature type="domain" description="Sulfatase N-terminal" evidence="8">
    <location>
        <begin position="226"/>
        <end position="502"/>
    </location>
</feature>
<dbReference type="EMBL" id="QOUX01000037">
    <property type="protein sequence ID" value="RXJ00687.1"/>
    <property type="molecule type" value="Genomic_DNA"/>
</dbReference>
<dbReference type="InterPro" id="IPR017850">
    <property type="entry name" value="Alkaline_phosphatase_core_sf"/>
</dbReference>
<evidence type="ECO:0000259" key="8">
    <source>
        <dbReference type="Pfam" id="PF00884"/>
    </source>
</evidence>
<dbReference type="Pfam" id="PF00884">
    <property type="entry name" value="Sulfatase"/>
    <property type="match status" value="1"/>
</dbReference>
<reference evidence="9 10" key="1">
    <citation type="journal article" date="2019" name="Int. J. Syst. Evol. Microbiol.">
        <title>Anaerobacillus alkaliphilus sp. nov., a novel alkaliphilic and moderately halophilic bacterium.</title>
        <authorList>
            <person name="Borsodi A.K."/>
            <person name="Aszalos J.M."/>
            <person name="Bihari P."/>
            <person name="Nagy I."/>
            <person name="Schumann P."/>
            <person name="Sproer C."/>
            <person name="Kovacs A.L."/>
            <person name="Boka K."/>
            <person name="Dobosy P."/>
            <person name="Ovari M."/>
            <person name="Szili-Kovacs T."/>
            <person name="Toth E."/>
        </authorList>
    </citation>
    <scope>NUCLEOTIDE SEQUENCE [LARGE SCALE GENOMIC DNA]</scope>
    <source>
        <strain evidence="9 10">B16-10</strain>
    </source>
</reference>
<dbReference type="GO" id="GO:0005886">
    <property type="term" value="C:plasma membrane"/>
    <property type="evidence" value="ECO:0007669"/>
    <property type="project" value="UniProtKB-SubCell"/>
</dbReference>
<dbReference type="Proteomes" id="UP000290649">
    <property type="component" value="Unassembled WGS sequence"/>
</dbReference>
<sequence>MTYFSVKFLKIILYLLVMLLLFEGWHRSSMTEVFSWILREPFAFLFNFATIFTLYFLFKGTFGRTRIALWLVSILGLIFYTVSRQKLNMKGEPLYPWDFTLGNEAANIKEYFDIFSSRTEILLLVLLGMLCLFVPLIFSNHKEALKRRVLLVMFPIVFGLFLFMWEGSDTVHWHKSISYQKNGVLIGVISAAKEMKPKPPENYSTEVLHELHDRYKPVEMKTDVKPNLIFVMNEAFWDPTRLENLMFNEDPLPFFRQLYETETSGELLVPVLGGSTANTEFEVLTGNSMNFLPQGSLAYAQFIKKSHPSLASILQDQGYRTIAIHTYLDWFYQRDFVYQQFGFDQFISSKDFEDPKLRRGFIADNEMSQRIIAEHQQSDNPLFIFAVTMQNHSPFNLNHYDEDRITVNGPLSDPLKQKVNTYSTGVKDADDSLKMLVEYFNEVDEPTVIVYFGDHLPLLGEVYSDTQYIHDQNLTHWSKEEYVKMYTVPFVVWDNFHEAKEQGLYMNSSFLGAYTLERYGLPQTSLMKFLNDIIREDQPIFSVNNEASMISNPYRETYELFQYHQLFGE</sequence>
<evidence type="ECO:0000256" key="3">
    <source>
        <dbReference type="ARBA" id="ARBA00022475"/>
    </source>
</evidence>
<keyword evidence="6 7" id="KW-0472">Membrane</keyword>
<evidence type="ECO:0000256" key="2">
    <source>
        <dbReference type="ARBA" id="ARBA00004936"/>
    </source>
</evidence>
<dbReference type="OrthoDB" id="243547at2"/>
<evidence type="ECO:0000256" key="6">
    <source>
        <dbReference type="ARBA" id="ARBA00023136"/>
    </source>
</evidence>
<dbReference type="RefSeq" id="WP_129078379.1">
    <property type="nucleotide sequence ID" value="NZ_QOUX01000037.1"/>
</dbReference>
<evidence type="ECO:0000256" key="4">
    <source>
        <dbReference type="ARBA" id="ARBA00022692"/>
    </source>
</evidence>
<evidence type="ECO:0000313" key="10">
    <source>
        <dbReference type="Proteomes" id="UP000290649"/>
    </source>
</evidence>
<organism evidence="9 10">
    <name type="scientific">Anaerobacillus alkaliphilus</name>
    <dbReference type="NCBI Taxonomy" id="1548597"/>
    <lineage>
        <taxon>Bacteria</taxon>
        <taxon>Bacillati</taxon>
        <taxon>Bacillota</taxon>
        <taxon>Bacilli</taxon>
        <taxon>Bacillales</taxon>
        <taxon>Bacillaceae</taxon>
        <taxon>Anaerobacillus</taxon>
    </lineage>
</organism>
<comment type="caution">
    <text evidence="9">The sequence shown here is derived from an EMBL/GenBank/DDBJ whole genome shotgun (WGS) entry which is preliminary data.</text>
</comment>
<dbReference type="InterPro" id="IPR000917">
    <property type="entry name" value="Sulfatase_N"/>
</dbReference>
<dbReference type="CDD" id="cd16015">
    <property type="entry name" value="LTA_synthase"/>
    <property type="match status" value="1"/>
</dbReference>
<feature type="transmembrane region" description="Helical" evidence="7">
    <location>
        <begin position="67"/>
        <end position="83"/>
    </location>
</feature>
<comment type="pathway">
    <text evidence="2">Cell wall biogenesis; lipoteichoic acid biosynthesis.</text>
</comment>
<dbReference type="Gene3D" id="3.40.720.10">
    <property type="entry name" value="Alkaline Phosphatase, subunit A"/>
    <property type="match status" value="1"/>
</dbReference>
<keyword evidence="3" id="KW-1003">Cell membrane</keyword>
<dbReference type="InterPro" id="IPR050448">
    <property type="entry name" value="OpgB/LTA_synthase_biosynth"/>
</dbReference>
<proteinExistence type="predicted"/>
<evidence type="ECO:0000313" key="9">
    <source>
        <dbReference type="EMBL" id="RXJ00687.1"/>
    </source>
</evidence>
<name>A0A4Q0VVC7_9BACI</name>
<keyword evidence="10" id="KW-1185">Reference proteome</keyword>
<evidence type="ECO:0000256" key="5">
    <source>
        <dbReference type="ARBA" id="ARBA00022989"/>
    </source>
</evidence>
<keyword evidence="4 7" id="KW-0812">Transmembrane</keyword>
<dbReference type="PANTHER" id="PTHR47371">
    <property type="entry name" value="LIPOTEICHOIC ACID SYNTHASE"/>
    <property type="match status" value="1"/>
</dbReference>
<accession>A0A4Q0VVC7</accession>
<dbReference type="AlphaFoldDB" id="A0A4Q0VVC7"/>
<feature type="transmembrane region" description="Helical" evidence="7">
    <location>
        <begin position="150"/>
        <end position="168"/>
    </location>
</feature>
<keyword evidence="5 7" id="KW-1133">Transmembrane helix</keyword>
<feature type="transmembrane region" description="Helical" evidence="7">
    <location>
        <begin position="121"/>
        <end position="138"/>
    </location>
</feature>